<dbReference type="RefSeq" id="WP_151860092.1">
    <property type="nucleotide sequence ID" value="NZ_WBZC01000010.1"/>
</dbReference>
<feature type="domain" description="DUF2007" evidence="1">
    <location>
        <begin position="5"/>
        <end position="72"/>
    </location>
</feature>
<sequence>MQKKWVKLINLDDPVEAAIIQDILKTEGIETKSRLKDNAEYMKHITGNIFSTQGIDIFVEDNEYLNAIEVIRIYKDEVNIDEENI</sequence>
<evidence type="ECO:0000313" key="2">
    <source>
        <dbReference type="EMBL" id="KAB3537260.1"/>
    </source>
</evidence>
<protein>
    <submittedName>
        <fullName evidence="2">DUF2007 domain-containing protein</fullName>
    </submittedName>
</protein>
<dbReference type="InterPro" id="IPR011322">
    <property type="entry name" value="N-reg_PII-like_a/b"/>
</dbReference>
<evidence type="ECO:0000313" key="3">
    <source>
        <dbReference type="Proteomes" id="UP000432715"/>
    </source>
</evidence>
<proteinExistence type="predicted"/>
<keyword evidence="3" id="KW-1185">Reference proteome</keyword>
<accession>A0A6I0F436</accession>
<comment type="caution">
    <text evidence="2">The sequence shown here is derived from an EMBL/GenBank/DDBJ whole genome shotgun (WGS) entry which is preliminary data.</text>
</comment>
<reference evidence="2 3" key="1">
    <citation type="submission" date="2019-10" db="EMBL/GenBank/DDBJ databases">
        <title>Alkaliphilus serpentinus sp. nov. and Alkaliphilus pronyensis sp. nov., two novel anaerobic alkaliphilic species isolated from the serpentinized-hosted hydrothermal field of the Prony Bay (New Caledonia).</title>
        <authorList>
            <person name="Postec A."/>
        </authorList>
    </citation>
    <scope>NUCLEOTIDE SEQUENCE [LARGE SCALE GENOMIC DNA]</scope>
    <source>
        <strain evidence="2 3">LacV</strain>
    </source>
</reference>
<dbReference type="EMBL" id="WBZC01000010">
    <property type="protein sequence ID" value="KAB3537260.1"/>
    <property type="molecule type" value="Genomic_DNA"/>
</dbReference>
<dbReference type="Proteomes" id="UP000432715">
    <property type="component" value="Unassembled WGS sequence"/>
</dbReference>
<dbReference type="SUPFAM" id="SSF54913">
    <property type="entry name" value="GlnB-like"/>
    <property type="match status" value="1"/>
</dbReference>
<name>A0A6I0F436_9FIRM</name>
<dbReference type="OrthoDB" id="1954925at2"/>
<dbReference type="Pfam" id="PF09413">
    <property type="entry name" value="DUF2007"/>
    <property type="match status" value="1"/>
</dbReference>
<evidence type="ECO:0000259" key="1">
    <source>
        <dbReference type="Pfam" id="PF09413"/>
    </source>
</evidence>
<dbReference type="InterPro" id="IPR018551">
    <property type="entry name" value="DUF2007"/>
</dbReference>
<gene>
    <name evidence="2" type="ORF">F8154_02910</name>
</gene>
<dbReference type="AlphaFoldDB" id="A0A6I0F436"/>
<organism evidence="2 3">
    <name type="scientific">Alkaliphilus pronyensis</name>
    <dbReference type="NCBI Taxonomy" id="1482732"/>
    <lineage>
        <taxon>Bacteria</taxon>
        <taxon>Bacillati</taxon>
        <taxon>Bacillota</taxon>
        <taxon>Clostridia</taxon>
        <taxon>Peptostreptococcales</taxon>
        <taxon>Natronincolaceae</taxon>
        <taxon>Alkaliphilus</taxon>
    </lineage>
</organism>